<evidence type="ECO:0000313" key="3">
    <source>
        <dbReference type="Proteomes" id="UP000033847"/>
    </source>
</evidence>
<protein>
    <submittedName>
        <fullName evidence="2">Uncharacterized protein</fullName>
    </submittedName>
</protein>
<proteinExistence type="predicted"/>
<comment type="caution">
    <text evidence="2">The sequence shown here is derived from an EMBL/GenBank/DDBJ whole genome shotgun (WGS) entry which is preliminary data.</text>
</comment>
<keyword evidence="1" id="KW-0812">Transmembrane</keyword>
<accession>A0A0G0YRJ0</accession>
<name>A0A0G0YRJ0_UNCKA</name>
<keyword evidence="1" id="KW-1133">Transmembrane helix</keyword>
<feature type="transmembrane region" description="Helical" evidence="1">
    <location>
        <begin position="113"/>
        <end position="137"/>
    </location>
</feature>
<feature type="transmembrane region" description="Helical" evidence="1">
    <location>
        <begin position="306"/>
        <end position="323"/>
    </location>
</feature>
<keyword evidence="1" id="KW-0472">Membrane</keyword>
<reference evidence="2 3" key="1">
    <citation type="journal article" date="2015" name="Nature">
        <title>rRNA introns, odd ribosomes, and small enigmatic genomes across a large radiation of phyla.</title>
        <authorList>
            <person name="Brown C.T."/>
            <person name="Hug L.A."/>
            <person name="Thomas B.C."/>
            <person name="Sharon I."/>
            <person name="Castelle C.J."/>
            <person name="Singh A."/>
            <person name="Wilkins M.J."/>
            <person name="Williams K.H."/>
            <person name="Banfield J.F."/>
        </authorList>
    </citation>
    <scope>NUCLEOTIDE SEQUENCE [LARGE SCALE GENOMIC DNA]</scope>
</reference>
<evidence type="ECO:0000313" key="2">
    <source>
        <dbReference type="EMBL" id="KKS39240.1"/>
    </source>
</evidence>
<sequence length="368" mass="41615">MTLKDLFTGQVGKNNMDRKVFQLLTTLIVILALFLAAGFLFPETVSVILNVVWIILMASAAIFFTLGILVIIGMKNEAGRVLDLLLEGALTFIDFLEFLKNLWKRFVDLLKEFLLFASPIFAYIAAFLVYVLLLYIYKTVGKSHDVTIMTVIITAAAILGFGLLSKPQPNTIIELTWKGQFQKKFKAGFIDGIEVVLFVFFLTMDSVNLFFLPADLNIPLKAEFRGYDLMVRSFVYDKHVTTTIALIVTTVSLEVLRNMIKVFASARRYYSNFSHELENFGGTKRNTMDMLKEAIRKSFNDAKSDLIKFVTFNTVLFGVFLLFPRLKLLTLAVASVTNLALDLTIRSRLTAKKGSDLISRILQKAFRL</sequence>
<dbReference type="Proteomes" id="UP000033847">
    <property type="component" value="Unassembled WGS sequence"/>
</dbReference>
<feature type="transmembrane region" description="Helical" evidence="1">
    <location>
        <begin position="20"/>
        <end position="41"/>
    </location>
</feature>
<dbReference type="AlphaFoldDB" id="A0A0G0YRJ0"/>
<feature type="transmembrane region" description="Helical" evidence="1">
    <location>
        <begin position="143"/>
        <end position="164"/>
    </location>
</feature>
<feature type="transmembrane region" description="Helical" evidence="1">
    <location>
        <begin position="185"/>
        <end position="204"/>
    </location>
</feature>
<feature type="transmembrane region" description="Helical" evidence="1">
    <location>
        <begin position="240"/>
        <end position="260"/>
    </location>
</feature>
<feature type="transmembrane region" description="Helical" evidence="1">
    <location>
        <begin position="47"/>
        <end position="72"/>
    </location>
</feature>
<evidence type="ECO:0000256" key="1">
    <source>
        <dbReference type="SAM" id="Phobius"/>
    </source>
</evidence>
<organism evidence="2 3">
    <name type="scientific">candidate division WWE3 bacterium GW2011_GWF1_42_14</name>
    <dbReference type="NCBI Taxonomy" id="1619138"/>
    <lineage>
        <taxon>Bacteria</taxon>
        <taxon>Katanobacteria</taxon>
    </lineage>
</organism>
<dbReference type="EMBL" id="LCCU01000003">
    <property type="protein sequence ID" value="KKS39240.1"/>
    <property type="molecule type" value="Genomic_DNA"/>
</dbReference>
<gene>
    <name evidence="2" type="ORF">UV00_C0003G0072</name>
</gene>